<dbReference type="PANTHER" id="PTHR13353:SF5">
    <property type="entry name" value="TRANSMEMBRANE PROTEIN 19"/>
    <property type="match status" value="1"/>
</dbReference>
<accession>A0A6A6G0M0</accession>
<dbReference type="Proteomes" id="UP000799538">
    <property type="component" value="Unassembled WGS sequence"/>
</dbReference>
<dbReference type="PANTHER" id="PTHR13353">
    <property type="entry name" value="TRANSMEMBRANE PROTEIN 19"/>
    <property type="match status" value="1"/>
</dbReference>
<comment type="similarity">
    <text evidence="2">Belongs to the TMEM19 family.</text>
</comment>
<dbReference type="AlphaFoldDB" id="A0A6A6G0M0"/>
<dbReference type="EMBL" id="ML992518">
    <property type="protein sequence ID" value="KAF2219262.1"/>
    <property type="molecule type" value="Genomic_DNA"/>
</dbReference>
<keyword evidence="8" id="KW-1185">Reference proteome</keyword>
<dbReference type="OrthoDB" id="15001at2759"/>
<feature type="transmembrane region" description="Helical" evidence="6">
    <location>
        <begin position="52"/>
        <end position="71"/>
    </location>
</feature>
<evidence type="ECO:0000313" key="8">
    <source>
        <dbReference type="Proteomes" id="UP000799538"/>
    </source>
</evidence>
<evidence type="ECO:0000256" key="5">
    <source>
        <dbReference type="ARBA" id="ARBA00023136"/>
    </source>
</evidence>
<proteinExistence type="inferred from homology"/>
<organism evidence="7 8">
    <name type="scientific">Elsinoe ampelina</name>
    <dbReference type="NCBI Taxonomy" id="302913"/>
    <lineage>
        <taxon>Eukaryota</taxon>
        <taxon>Fungi</taxon>
        <taxon>Dikarya</taxon>
        <taxon>Ascomycota</taxon>
        <taxon>Pezizomycotina</taxon>
        <taxon>Dothideomycetes</taxon>
        <taxon>Dothideomycetidae</taxon>
        <taxon>Myriangiales</taxon>
        <taxon>Elsinoaceae</taxon>
        <taxon>Elsinoe</taxon>
    </lineage>
</organism>
<keyword evidence="3 6" id="KW-0812">Transmembrane</keyword>
<protein>
    <submittedName>
        <fullName evidence="7">Integral membrane protein DUF92-domain-containing protein</fullName>
    </submittedName>
</protein>
<reference evidence="8" key="1">
    <citation type="journal article" date="2020" name="Stud. Mycol.">
        <title>101 Dothideomycetes genomes: A test case for predicting lifestyles and emergence of pathogens.</title>
        <authorList>
            <person name="Haridas S."/>
            <person name="Albert R."/>
            <person name="Binder M."/>
            <person name="Bloem J."/>
            <person name="LaButti K."/>
            <person name="Salamov A."/>
            <person name="Andreopoulos B."/>
            <person name="Baker S."/>
            <person name="Barry K."/>
            <person name="Bills G."/>
            <person name="Bluhm B."/>
            <person name="Cannon C."/>
            <person name="Castanera R."/>
            <person name="Culley D."/>
            <person name="Daum C."/>
            <person name="Ezra D."/>
            <person name="Gonzalez J."/>
            <person name="Henrissat B."/>
            <person name="Kuo A."/>
            <person name="Liang C."/>
            <person name="Lipzen A."/>
            <person name="Lutzoni F."/>
            <person name="Magnuson J."/>
            <person name="Mondo S."/>
            <person name="Nolan M."/>
            <person name="Ohm R."/>
            <person name="Pangilinan J."/>
            <person name="Park H.-J."/>
            <person name="Ramirez L."/>
            <person name="Alfaro M."/>
            <person name="Sun H."/>
            <person name="Tritt A."/>
            <person name="Yoshinaga Y."/>
            <person name="Zwiers L.-H."/>
            <person name="Turgeon B."/>
            <person name="Goodwin S."/>
            <person name="Spatafora J."/>
            <person name="Crous P."/>
            <person name="Grigoriev I."/>
        </authorList>
    </citation>
    <scope>NUCLEOTIDE SEQUENCE [LARGE SCALE GENOMIC DNA]</scope>
    <source>
        <strain evidence="8">CECT 20119</strain>
    </source>
</reference>
<dbReference type="Pfam" id="PF01940">
    <property type="entry name" value="DUF92"/>
    <property type="match status" value="1"/>
</dbReference>
<keyword evidence="4 6" id="KW-1133">Transmembrane helix</keyword>
<feature type="transmembrane region" description="Helical" evidence="6">
    <location>
        <begin position="279"/>
        <end position="299"/>
    </location>
</feature>
<dbReference type="InterPro" id="IPR002794">
    <property type="entry name" value="DUF92_TMEM19"/>
</dbReference>
<dbReference type="GO" id="GO:0016020">
    <property type="term" value="C:membrane"/>
    <property type="evidence" value="ECO:0007669"/>
    <property type="project" value="UniProtKB-SubCell"/>
</dbReference>
<evidence type="ECO:0000256" key="6">
    <source>
        <dbReference type="SAM" id="Phobius"/>
    </source>
</evidence>
<comment type="subcellular location">
    <subcellularLocation>
        <location evidence="1">Membrane</location>
        <topology evidence="1">Multi-pass membrane protein</topology>
    </subcellularLocation>
</comment>
<keyword evidence="5 6" id="KW-0472">Membrane</keyword>
<gene>
    <name evidence="7" type="ORF">BDZ85DRAFT_46469</name>
</gene>
<sequence>MITPSDPRTSPISFGITLVLVAFSLAREKLTPLGVLTAFSTACLHVSFPSKVPFACLVTFFVAGIVATRVGKAAKSGIIVSSVGGSGAEGPRNTVQVLANSGTASLFILGAFAVRFTGRDVLSLITGGDGAVATDAALVRRVVFASACSYAAAAADTLSSEFGILATSSPFLVTPPFRKVPRGTNGGVTIEGLGAGLLGGAIIGAVYHLQYRDASRAGAIAILGLGGSLLDSILGAVAQATVEDKSSGRVVEGANGKRALFTAGGSRVRRGRDLLNNNGVNFVMSLTIGVAGLVVDRLLN</sequence>
<evidence type="ECO:0000256" key="1">
    <source>
        <dbReference type="ARBA" id="ARBA00004141"/>
    </source>
</evidence>
<evidence type="ECO:0000313" key="7">
    <source>
        <dbReference type="EMBL" id="KAF2219262.1"/>
    </source>
</evidence>
<evidence type="ECO:0000256" key="2">
    <source>
        <dbReference type="ARBA" id="ARBA00009012"/>
    </source>
</evidence>
<evidence type="ECO:0000256" key="3">
    <source>
        <dbReference type="ARBA" id="ARBA00022692"/>
    </source>
</evidence>
<evidence type="ECO:0000256" key="4">
    <source>
        <dbReference type="ARBA" id="ARBA00022989"/>
    </source>
</evidence>
<name>A0A6A6G0M0_9PEZI</name>